<evidence type="ECO:0000313" key="2">
    <source>
        <dbReference type="Proteomes" id="UP001222325"/>
    </source>
</evidence>
<evidence type="ECO:0000313" key="1">
    <source>
        <dbReference type="EMBL" id="KAJ7075613.1"/>
    </source>
</evidence>
<reference evidence="1" key="1">
    <citation type="submission" date="2023-03" db="EMBL/GenBank/DDBJ databases">
        <title>Massive genome expansion in bonnet fungi (Mycena s.s.) driven by repeated elements and novel gene families across ecological guilds.</title>
        <authorList>
            <consortium name="Lawrence Berkeley National Laboratory"/>
            <person name="Harder C.B."/>
            <person name="Miyauchi S."/>
            <person name="Viragh M."/>
            <person name="Kuo A."/>
            <person name="Thoen E."/>
            <person name="Andreopoulos B."/>
            <person name="Lu D."/>
            <person name="Skrede I."/>
            <person name="Drula E."/>
            <person name="Henrissat B."/>
            <person name="Morin E."/>
            <person name="Kohler A."/>
            <person name="Barry K."/>
            <person name="LaButti K."/>
            <person name="Morin E."/>
            <person name="Salamov A."/>
            <person name="Lipzen A."/>
            <person name="Mereny Z."/>
            <person name="Hegedus B."/>
            <person name="Baldrian P."/>
            <person name="Stursova M."/>
            <person name="Weitz H."/>
            <person name="Taylor A."/>
            <person name="Grigoriev I.V."/>
            <person name="Nagy L.G."/>
            <person name="Martin F."/>
            <person name="Kauserud H."/>
        </authorList>
    </citation>
    <scope>NUCLEOTIDE SEQUENCE</scope>
    <source>
        <strain evidence="1">CBHHK173m</strain>
    </source>
</reference>
<protein>
    <submittedName>
        <fullName evidence="1">Uncharacterized protein</fullName>
    </submittedName>
</protein>
<organism evidence="1 2">
    <name type="scientific">Mycena belliarum</name>
    <dbReference type="NCBI Taxonomy" id="1033014"/>
    <lineage>
        <taxon>Eukaryota</taxon>
        <taxon>Fungi</taxon>
        <taxon>Dikarya</taxon>
        <taxon>Basidiomycota</taxon>
        <taxon>Agaricomycotina</taxon>
        <taxon>Agaricomycetes</taxon>
        <taxon>Agaricomycetidae</taxon>
        <taxon>Agaricales</taxon>
        <taxon>Marasmiineae</taxon>
        <taxon>Mycenaceae</taxon>
        <taxon>Mycena</taxon>
    </lineage>
</organism>
<name>A0AAD6TPU1_9AGAR</name>
<dbReference type="EMBL" id="JARJCN010000092">
    <property type="protein sequence ID" value="KAJ7075613.1"/>
    <property type="molecule type" value="Genomic_DNA"/>
</dbReference>
<dbReference type="AlphaFoldDB" id="A0AAD6TPU1"/>
<gene>
    <name evidence="1" type="ORF">B0H15DRAFT_653404</name>
</gene>
<accession>A0AAD6TPU1</accession>
<keyword evidence="2" id="KW-1185">Reference proteome</keyword>
<proteinExistence type="predicted"/>
<comment type="caution">
    <text evidence="1">The sequence shown here is derived from an EMBL/GenBank/DDBJ whole genome shotgun (WGS) entry which is preliminary data.</text>
</comment>
<sequence length="480" mass="53462">MASSLIHPSFDTYTLLCFASREPHYLQIIGQSEENAPSFHVVFRDAGVPVQNYIQNECRNGVKKCVLEVLTMIVQFASAAVELLRKDRGGCKLNTAQVCLRSATCNTGSPNFILANFEPSHFYDPTASDQEIVTNGWDIFVGLITQSITGHVDKPNYTTGCHGETGPTVTRIFRFLIHFLIDFRYHPDRQHDGLNQIFQKLTCEITSLRRDVDNSESGSNPLLESMQQYSETLCAIWDLWDIITVSPGDLGIMVAGADPKRPRFQKIANFAGKIQTEWSTGCGSAVTSYPEYAEQQYFPADGCWSSDIIDPLTMCHTLRIGSPINAQARFTYSRARQISFLGDAWNYETAWSYLRHLSETGELSALAIEHKVDQGDLIFVFSTSQTKASTEVILNTADRRDALLSEVGAQGASLYFFENLAAVEGELHGYWAASKTPGTPLWGGTPRAEGPEWGWEHSDKGFKVEIGRTGPVQHIRYVSL</sequence>
<dbReference type="Proteomes" id="UP001222325">
    <property type="component" value="Unassembled WGS sequence"/>
</dbReference>